<reference evidence="2 3" key="1">
    <citation type="submission" date="2019-02" db="EMBL/GenBank/DDBJ databases">
        <title>Bacterial novel species Mucilaginibacter sp. 17JY9-4 isolated from soil.</title>
        <authorList>
            <person name="Jung H.-Y."/>
        </authorList>
    </citation>
    <scope>NUCLEOTIDE SEQUENCE [LARGE SCALE GENOMIC DNA]</scope>
    <source>
        <strain evidence="2 3">17JY9-4</strain>
    </source>
</reference>
<keyword evidence="3" id="KW-1185">Reference proteome</keyword>
<dbReference type="Proteomes" id="UP000293331">
    <property type="component" value="Unassembled WGS sequence"/>
</dbReference>
<dbReference type="InterPro" id="IPR045361">
    <property type="entry name" value="CIS_tube_prot_N"/>
</dbReference>
<dbReference type="Pfam" id="PF19266">
    <property type="entry name" value="CIS_tube"/>
    <property type="match status" value="1"/>
</dbReference>
<proteinExistence type="predicted"/>
<evidence type="ECO:0000313" key="3">
    <source>
        <dbReference type="Proteomes" id="UP000293331"/>
    </source>
</evidence>
<dbReference type="AlphaFoldDB" id="A0A4Q5LQB2"/>
<dbReference type="EMBL" id="SEWG01000002">
    <property type="protein sequence ID" value="RYU91646.1"/>
    <property type="molecule type" value="Genomic_DNA"/>
</dbReference>
<dbReference type="RefSeq" id="WP_129875903.1">
    <property type="nucleotide sequence ID" value="NZ_SEWG01000002.1"/>
</dbReference>
<evidence type="ECO:0000313" key="2">
    <source>
        <dbReference type="EMBL" id="RYU91646.1"/>
    </source>
</evidence>
<comment type="caution">
    <text evidence="2">The sequence shown here is derived from an EMBL/GenBank/DDBJ whole genome shotgun (WGS) entry which is preliminary data.</text>
</comment>
<protein>
    <recommendedName>
        <fullName evidence="1">Contractile injection system tube protein N-terminal domain-containing protein</fullName>
    </recommendedName>
</protein>
<feature type="domain" description="Contractile injection system tube protein N-terminal" evidence="1">
    <location>
        <begin position="4"/>
        <end position="152"/>
    </location>
</feature>
<accession>A0A4Q5LQB2</accession>
<evidence type="ECO:0000259" key="1">
    <source>
        <dbReference type="Pfam" id="PF19266"/>
    </source>
</evidence>
<gene>
    <name evidence="2" type="ORF">EWM62_06820</name>
</gene>
<sequence>MPALEPMQISGYSDENFQNSVGTPYDVMINPESVKLQRSIDYNEQQPPDSSSSAQKYKHTASDKLSFDIVIDCTGIVDSKRINMAQEISTLENIVFIYQGKIHRPNYVQIIWGKNTMFQGVLNTMDISYTLFRPDGSPLRAKISFTFSQYLSPVVISKKDADESPDLTHLVTVTDGLTLPQMCMQVWNNENYYIQVAKFNGLNKFRDLRGVSTMAFPPIIPYQHVAAN</sequence>
<name>A0A4Q5LQB2_9SPHI</name>
<organism evidence="2 3">
    <name type="scientific">Mucilaginibacter terrigena</name>
    <dbReference type="NCBI Taxonomy" id="2492395"/>
    <lineage>
        <taxon>Bacteria</taxon>
        <taxon>Pseudomonadati</taxon>
        <taxon>Bacteroidota</taxon>
        <taxon>Sphingobacteriia</taxon>
        <taxon>Sphingobacteriales</taxon>
        <taxon>Sphingobacteriaceae</taxon>
        <taxon>Mucilaginibacter</taxon>
    </lineage>
</organism>
<dbReference type="OrthoDB" id="9815939at2"/>